<dbReference type="InterPro" id="IPR001865">
    <property type="entry name" value="Ribosomal_uS2"/>
</dbReference>
<dbReference type="GO" id="GO:0022627">
    <property type="term" value="C:cytosolic small ribosomal subunit"/>
    <property type="evidence" value="ECO:0007669"/>
    <property type="project" value="TreeGrafter"/>
</dbReference>
<accession>A0A1G2M478</accession>
<proteinExistence type="inferred from homology"/>
<evidence type="ECO:0000313" key="8">
    <source>
        <dbReference type="Proteomes" id="UP000178873"/>
    </source>
</evidence>
<comment type="similarity">
    <text evidence="1 5 6">Belongs to the universal ribosomal protein uS2 family.</text>
</comment>
<keyword evidence="2 5" id="KW-0689">Ribosomal protein</keyword>
<dbReference type="GO" id="GO:0003735">
    <property type="term" value="F:structural constituent of ribosome"/>
    <property type="evidence" value="ECO:0007669"/>
    <property type="project" value="InterPro"/>
</dbReference>
<name>A0A1G2M478_9BACT</name>
<dbReference type="NCBIfam" id="TIGR01011">
    <property type="entry name" value="rpsB_bact"/>
    <property type="match status" value="1"/>
</dbReference>
<dbReference type="Gene3D" id="1.10.287.610">
    <property type="entry name" value="Helix hairpin bin"/>
    <property type="match status" value="1"/>
</dbReference>
<evidence type="ECO:0000256" key="4">
    <source>
        <dbReference type="ARBA" id="ARBA00035256"/>
    </source>
</evidence>
<organism evidence="7 8">
    <name type="scientific">Candidatus Taylorbacteria bacterium RIFCSPHIGHO2_01_FULL_46_22b</name>
    <dbReference type="NCBI Taxonomy" id="1802301"/>
    <lineage>
        <taxon>Bacteria</taxon>
        <taxon>Candidatus Tayloriibacteriota</taxon>
    </lineage>
</organism>
<dbReference type="CDD" id="cd01425">
    <property type="entry name" value="RPS2"/>
    <property type="match status" value="1"/>
</dbReference>
<dbReference type="PANTHER" id="PTHR12534">
    <property type="entry name" value="30S RIBOSOMAL PROTEIN S2 PROKARYOTIC AND ORGANELLAR"/>
    <property type="match status" value="1"/>
</dbReference>
<dbReference type="STRING" id="1802301.A2664_00420"/>
<dbReference type="AlphaFoldDB" id="A0A1G2M478"/>
<evidence type="ECO:0000256" key="1">
    <source>
        <dbReference type="ARBA" id="ARBA00006242"/>
    </source>
</evidence>
<evidence type="ECO:0000256" key="3">
    <source>
        <dbReference type="ARBA" id="ARBA00023274"/>
    </source>
</evidence>
<reference evidence="7 8" key="1">
    <citation type="journal article" date="2016" name="Nat. Commun.">
        <title>Thousands of microbial genomes shed light on interconnected biogeochemical processes in an aquifer system.</title>
        <authorList>
            <person name="Anantharaman K."/>
            <person name="Brown C.T."/>
            <person name="Hug L.A."/>
            <person name="Sharon I."/>
            <person name="Castelle C.J."/>
            <person name="Probst A.J."/>
            <person name="Thomas B.C."/>
            <person name="Singh A."/>
            <person name="Wilkins M.J."/>
            <person name="Karaoz U."/>
            <person name="Brodie E.L."/>
            <person name="Williams K.H."/>
            <person name="Hubbard S.S."/>
            <person name="Banfield J.F."/>
        </authorList>
    </citation>
    <scope>NUCLEOTIDE SEQUENCE [LARGE SCALE GENOMIC DNA]</scope>
</reference>
<keyword evidence="3 5" id="KW-0687">Ribonucleoprotein</keyword>
<dbReference type="GO" id="GO:0006412">
    <property type="term" value="P:translation"/>
    <property type="evidence" value="ECO:0007669"/>
    <property type="project" value="UniProtKB-UniRule"/>
</dbReference>
<dbReference type="SUPFAM" id="SSF52313">
    <property type="entry name" value="Ribosomal protein S2"/>
    <property type="match status" value="1"/>
</dbReference>
<evidence type="ECO:0000313" key="7">
    <source>
        <dbReference type="EMBL" id="OHA18677.1"/>
    </source>
</evidence>
<dbReference type="PROSITE" id="PS00963">
    <property type="entry name" value="RIBOSOMAL_S2_2"/>
    <property type="match status" value="1"/>
</dbReference>
<dbReference type="PANTHER" id="PTHR12534:SF0">
    <property type="entry name" value="SMALL RIBOSOMAL SUBUNIT PROTEIN US2M"/>
    <property type="match status" value="1"/>
</dbReference>
<dbReference type="EMBL" id="MHRF01000003">
    <property type="protein sequence ID" value="OHA18677.1"/>
    <property type="molecule type" value="Genomic_DNA"/>
</dbReference>
<evidence type="ECO:0000256" key="5">
    <source>
        <dbReference type="HAMAP-Rule" id="MF_00291"/>
    </source>
</evidence>
<dbReference type="Pfam" id="PF00318">
    <property type="entry name" value="Ribosomal_S2"/>
    <property type="match status" value="1"/>
</dbReference>
<evidence type="ECO:0000256" key="2">
    <source>
        <dbReference type="ARBA" id="ARBA00022980"/>
    </source>
</evidence>
<dbReference type="Gene3D" id="3.40.50.10490">
    <property type="entry name" value="Glucose-6-phosphate isomerase like protein, domain 1"/>
    <property type="match status" value="1"/>
</dbReference>
<dbReference type="Proteomes" id="UP000178873">
    <property type="component" value="Unassembled WGS sequence"/>
</dbReference>
<protein>
    <recommendedName>
        <fullName evidence="4 5">Small ribosomal subunit protein uS2</fullName>
    </recommendedName>
</protein>
<sequence>MENTNELKDNPVINALFKAGAHYGYARSRRHPSVKPFIFGAKNRVDIFDLEKTKVALESALAFAHKLGTEGKQVLFVASKHEALSAVKRAADMLGMPFVAGRWVGGTLTNFSVIRARIEKLLDLTEKRKTGELQKYTKKERLLIDREIERLETLFSGLVSMTSVPAAVFVVDLGKEHIAVSEATKMKVPVIALASSDCDLSKVTYPIVGNDTSSQSIAFFVNAFAEAFHDGRTRRA</sequence>
<dbReference type="PRINTS" id="PR00395">
    <property type="entry name" value="RIBOSOMALS2"/>
</dbReference>
<comment type="caution">
    <text evidence="7">The sequence shown here is derived from an EMBL/GenBank/DDBJ whole genome shotgun (WGS) entry which is preliminary data.</text>
</comment>
<gene>
    <name evidence="5" type="primary">rpsB</name>
    <name evidence="7" type="ORF">A2664_00420</name>
</gene>
<dbReference type="InterPro" id="IPR018130">
    <property type="entry name" value="Ribosomal_uS2_CS"/>
</dbReference>
<evidence type="ECO:0000256" key="6">
    <source>
        <dbReference type="RuleBase" id="RU003631"/>
    </source>
</evidence>
<dbReference type="HAMAP" id="MF_00291_B">
    <property type="entry name" value="Ribosomal_uS2_B"/>
    <property type="match status" value="1"/>
</dbReference>
<dbReference type="InterPro" id="IPR005706">
    <property type="entry name" value="Ribosomal_uS2_bac/mit/plastid"/>
</dbReference>
<dbReference type="InterPro" id="IPR023591">
    <property type="entry name" value="Ribosomal_uS2_flav_dom_sf"/>
</dbReference>